<evidence type="ECO:0000256" key="1">
    <source>
        <dbReference type="ARBA" id="ARBA00000073"/>
    </source>
</evidence>
<dbReference type="Gene3D" id="3.30.2350.10">
    <property type="entry name" value="Pseudouridine synthase"/>
    <property type="match status" value="1"/>
</dbReference>
<dbReference type="GO" id="GO:0000455">
    <property type="term" value="P:enzyme-directed rRNA pseudouridine synthesis"/>
    <property type="evidence" value="ECO:0007669"/>
    <property type="project" value="TreeGrafter"/>
</dbReference>
<dbReference type="Pfam" id="PF01479">
    <property type="entry name" value="S4"/>
    <property type="match status" value="1"/>
</dbReference>
<comment type="similarity">
    <text evidence="2 6">Belongs to the pseudouridine synthase RluA family.</text>
</comment>
<evidence type="ECO:0000256" key="5">
    <source>
        <dbReference type="PROSITE-ProRule" id="PRU00182"/>
    </source>
</evidence>
<dbReference type="Gene3D" id="3.10.290.10">
    <property type="entry name" value="RNA-binding S4 domain"/>
    <property type="match status" value="1"/>
</dbReference>
<dbReference type="InterPro" id="IPR036986">
    <property type="entry name" value="S4_RNA-bd_sf"/>
</dbReference>
<accession>A0A1F4TWH2</accession>
<dbReference type="InterPro" id="IPR050188">
    <property type="entry name" value="RluA_PseudoU_synthase"/>
</dbReference>
<dbReference type="SMART" id="SM00363">
    <property type="entry name" value="S4"/>
    <property type="match status" value="1"/>
</dbReference>
<dbReference type="EC" id="5.4.99.-" evidence="6"/>
<evidence type="ECO:0000256" key="3">
    <source>
        <dbReference type="ARBA" id="ARBA00023235"/>
    </source>
</evidence>
<proteinExistence type="inferred from homology"/>
<evidence type="ECO:0000313" key="8">
    <source>
        <dbReference type="EMBL" id="OGC37011.1"/>
    </source>
</evidence>
<dbReference type="InterPro" id="IPR006225">
    <property type="entry name" value="PsdUridine_synth_RluC/D"/>
</dbReference>
<keyword evidence="5" id="KW-0694">RNA-binding</keyword>
<evidence type="ECO:0000256" key="6">
    <source>
        <dbReference type="RuleBase" id="RU362028"/>
    </source>
</evidence>
<feature type="active site" evidence="4">
    <location>
        <position position="142"/>
    </location>
</feature>
<evidence type="ECO:0000256" key="2">
    <source>
        <dbReference type="ARBA" id="ARBA00010876"/>
    </source>
</evidence>
<reference evidence="8 9" key="1">
    <citation type="journal article" date="2016" name="Nat. Commun.">
        <title>Thousands of microbial genomes shed light on interconnected biogeochemical processes in an aquifer system.</title>
        <authorList>
            <person name="Anantharaman K."/>
            <person name="Brown C.T."/>
            <person name="Hug L.A."/>
            <person name="Sharon I."/>
            <person name="Castelle C.J."/>
            <person name="Probst A.J."/>
            <person name="Thomas B.C."/>
            <person name="Singh A."/>
            <person name="Wilkins M.J."/>
            <person name="Karaoz U."/>
            <person name="Brodie E.L."/>
            <person name="Williams K.H."/>
            <person name="Hubbard S.S."/>
            <person name="Banfield J.F."/>
        </authorList>
    </citation>
    <scope>NUCLEOTIDE SEQUENCE [LARGE SCALE GENOMIC DNA]</scope>
</reference>
<dbReference type="InterPro" id="IPR002942">
    <property type="entry name" value="S4_RNA-bd"/>
</dbReference>
<dbReference type="InterPro" id="IPR006145">
    <property type="entry name" value="PsdUridine_synth_RsuA/RluA"/>
</dbReference>
<dbReference type="SUPFAM" id="SSF55120">
    <property type="entry name" value="Pseudouridine synthase"/>
    <property type="match status" value="1"/>
</dbReference>
<comment type="catalytic activity">
    <reaction evidence="1 6">
        <text>a uridine in RNA = a pseudouridine in RNA</text>
        <dbReference type="Rhea" id="RHEA:48348"/>
        <dbReference type="Rhea" id="RHEA-COMP:12068"/>
        <dbReference type="Rhea" id="RHEA-COMP:12069"/>
        <dbReference type="ChEBI" id="CHEBI:65314"/>
        <dbReference type="ChEBI" id="CHEBI:65315"/>
    </reaction>
</comment>
<dbReference type="InterPro" id="IPR020103">
    <property type="entry name" value="PsdUridine_synth_cat_dom_sf"/>
</dbReference>
<dbReference type="NCBIfam" id="TIGR00005">
    <property type="entry name" value="rluA_subfam"/>
    <property type="match status" value="1"/>
</dbReference>
<organism evidence="8 9">
    <name type="scientific">candidate division WOR-1 bacterium RIFOXYB2_FULL_48_7</name>
    <dbReference type="NCBI Taxonomy" id="1802583"/>
    <lineage>
        <taxon>Bacteria</taxon>
        <taxon>Bacillati</taxon>
        <taxon>Saganbacteria</taxon>
    </lineage>
</organism>
<dbReference type="EMBL" id="MEUF01000001">
    <property type="protein sequence ID" value="OGC37011.1"/>
    <property type="molecule type" value="Genomic_DNA"/>
</dbReference>
<gene>
    <name evidence="8" type="ORF">A2311_05840</name>
</gene>
<comment type="caution">
    <text evidence="8">The sequence shown here is derived from an EMBL/GenBank/DDBJ whole genome shotgun (WGS) entry which is preliminary data.</text>
</comment>
<dbReference type="CDD" id="cd00165">
    <property type="entry name" value="S4"/>
    <property type="match status" value="1"/>
</dbReference>
<dbReference type="InterPro" id="IPR006224">
    <property type="entry name" value="PsdUridine_synth_RluA-like_CS"/>
</dbReference>
<dbReference type="PANTHER" id="PTHR21600">
    <property type="entry name" value="MITOCHONDRIAL RNA PSEUDOURIDINE SYNTHASE"/>
    <property type="match status" value="1"/>
</dbReference>
<dbReference type="PANTHER" id="PTHR21600:SF44">
    <property type="entry name" value="RIBOSOMAL LARGE SUBUNIT PSEUDOURIDINE SYNTHASE D"/>
    <property type="match status" value="1"/>
</dbReference>
<comment type="function">
    <text evidence="6">Responsible for synthesis of pseudouridine from uracil.</text>
</comment>
<dbReference type="GO" id="GO:0120159">
    <property type="term" value="F:rRNA pseudouridine synthase activity"/>
    <property type="evidence" value="ECO:0007669"/>
    <property type="project" value="UniProtKB-ARBA"/>
</dbReference>
<dbReference type="SUPFAM" id="SSF55174">
    <property type="entry name" value="Alpha-L RNA-binding motif"/>
    <property type="match status" value="1"/>
</dbReference>
<sequence length="307" mass="34031">MFADKEFNYTIASGSQHERLDKYLAAQKGLTLSRSQIQKLIEDGQVRVNDQLVPAKYQLKIADQIKVIVPPPPVNFTQAEAIPLAIIYEDNDLIVINKPRGLVTHPAPGNRNHTLVNALLAHCDHLASLGAPLRPGIVHRLDKDTSGLIVVAKTDPAYLSLVQQLKERTMEKSYLALVNGAIKNEQGSIEVNIGRHPVNRKKMAVQAAGNRGKTAYSEFRVIKRFEKYTLVEVIIKTGRTHQIRVHLSHLGHPVVGDQVYGKKDIIAAKGQLLHAYKLSLTHPESGQRLSFTAPLPADMAEIISRLK</sequence>
<name>A0A1F4TWH2_UNCSA</name>
<dbReference type="AlphaFoldDB" id="A0A1F4TWH2"/>
<dbReference type="Proteomes" id="UP000178951">
    <property type="component" value="Unassembled WGS sequence"/>
</dbReference>
<dbReference type="Pfam" id="PF00849">
    <property type="entry name" value="PseudoU_synth_2"/>
    <property type="match status" value="1"/>
</dbReference>
<protein>
    <recommendedName>
        <fullName evidence="6">Pseudouridine synthase</fullName>
        <ecNumber evidence="6">5.4.99.-</ecNumber>
    </recommendedName>
</protein>
<dbReference type="PROSITE" id="PS01129">
    <property type="entry name" value="PSI_RLU"/>
    <property type="match status" value="1"/>
</dbReference>
<evidence type="ECO:0000259" key="7">
    <source>
        <dbReference type="SMART" id="SM00363"/>
    </source>
</evidence>
<feature type="domain" description="RNA-binding S4" evidence="7">
    <location>
        <begin position="18"/>
        <end position="78"/>
    </location>
</feature>
<dbReference type="STRING" id="1802583.A2311_05840"/>
<keyword evidence="3 6" id="KW-0413">Isomerase</keyword>
<dbReference type="GO" id="GO:0003723">
    <property type="term" value="F:RNA binding"/>
    <property type="evidence" value="ECO:0007669"/>
    <property type="project" value="UniProtKB-KW"/>
</dbReference>
<dbReference type="PROSITE" id="PS50889">
    <property type="entry name" value="S4"/>
    <property type="match status" value="1"/>
</dbReference>
<evidence type="ECO:0000256" key="4">
    <source>
        <dbReference type="PIRSR" id="PIRSR606225-1"/>
    </source>
</evidence>
<dbReference type="CDD" id="cd02869">
    <property type="entry name" value="PseudoU_synth_RluA_like"/>
    <property type="match status" value="1"/>
</dbReference>
<evidence type="ECO:0000313" key="9">
    <source>
        <dbReference type="Proteomes" id="UP000178951"/>
    </source>
</evidence>